<accession>A0A1J7I6H1</accession>
<name>A0A1J7I6H1_9PEZI</name>
<gene>
    <name evidence="1" type="ORF">CONLIGDRAFT_559030</name>
</gene>
<sequence length="216" mass="24504">MSLITTARLRRLWQDAQDHPEWATTRLWEYIFHHIIFTEDKWVVSSQQPPTHQSGDLRRVDVIVEKMDSSATTIGTLLFLEAKRAGASPSDIEEVEYQAFTAACAYWVETSIPALWTMTCVGSSARLWIFSERTDYLIPFVPDGHGLADRSEYLDIPSRGTEIANGLDYIKKHMTPPTELLKLTPSPRPAHRPLPDGWHDSEVGHLDAVHQQDAVI</sequence>
<evidence type="ECO:0000313" key="2">
    <source>
        <dbReference type="Proteomes" id="UP000182658"/>
    </source>
</evidence>
<dbReference type="OrthoDB" id="5418574at2759"/>
<feature type="non-terminal residue" evidence="1">
    <location>
        <position position="216"/>
    </location>
</feature>
<dbReference type="InParanoid" id="A0A1J7I6H1"/>
<dbReference type="EMBL" id="KV875109">
    <property type="protein sequence ID" value="OIW22971.1"/>
    <property type="molecule type" value="Genomic_DNA"/>
</dbReference>
<evidence type="ECO:0008006" key="3">
    <source>
        <dbReference type="Google" id="ProtNLM"/>
    </source>
</evidence>
<keyword evidence="2" id="KW-1185">Reference proteome</keyword>
<organism evidence="1 2">
    <name type="scientific">Coniochaeta ligniaria NRRL 30616</name>
    <dbReference type="NCBI Taxonomy" id="1408157"/>
    <lineage>
        <taxon>Eukaryota</taxon>
        <taxon>Fungi</taxon>
        <taxon>Dikarya</taxon>
        <taxon>Ascomycota</taxon>
        <taxon>Pezizomycotina</taxon>
        <taxon>Sordariomycetes</taxon>
        <taxon>Sordariomycetidae</taxon>
        <taxon>Coniochaetales</taxon>
        <taxon>Coniochaetaceae</taxon>
        <taxon>Coniochaeta</taxon>
    </lineage>
</organism>
<dbReference type="Proteomes" id="UP000182658">
    <property type="component" value="Unassembled WGS sequence"/>
</dbReference>
<evidence type="ECO:0000313" key="1">
    <source>
        <dbReference type="EMBL" id="OIW22971.1"/>
    </source>
</evidence>
<proteinExistence type="predicted"/>
<reference evidence="1 2" key="1">
    <citation type="submission" date="2016-10" db="EMBL/GenBank/DDBJ databases">
        <title>Draft genome sequence of Coniochaeta ligniaria NRRL30616, a lignocellulolytic fungus for bioabatement of inhibitors in plant biomass hydrolysates.</title>
        <authorList>
            <consortium name="DOE Joint Genome Institute"/>
            <person name="Jimenez D.J."/>
            <person name="Hector R.E."/>
            <person name="Riley R."/>
            <person name="Sun H."/>
            <person name="Grigoriev I.V."/>
            <person name="Van Elsas J.D."/>
            <person name="Nichols N.N."/>
        </authorList>
    </citation>
    <scope>NUCLEOTIDE SEQUENCE [LARGE SCALE GENOMIC DNA]</scope>
    <source>
        <strain evidence="1 2">NRRL 30616</strain>
    </source>
</reference>
<protein>
    <recommendedName>
        <fullName evidence="3">Type I restriction enzyme R protein N-terminal domain-containing protein</fullName>
    </recommendedName>
</protein>
<dbReference type="AlphaFoldDB" id="A0A1J7I6H1"/>